<accession>A0A4U5NBK5</accession>
<name>A0A4U5NBK5_STECR</name>
<evidence type="ECO:0000313" key="1">
    <source>
        <dbReference type="EMBL" id="TKR80128.1"/>
    </source>
</evidence>
<reference evidence="1 2" key="2">
    <citation type="journal article" date="2019" name="G3 (Bethesda)">
        <title>Hybrid Assembly of the Genome of the Entomopathogenic Nematode Steinernema carpocapsae Identifies the X-Chromosome.</title>
        <authorList>
            <person name="Serra L."/>
            <person name="Macchietto M."/>
            <person name="Macias-Munoz A."/>
            <person name="McGill C.J."/>
            <person name="Rodriguez I.M."/>
            <person name="Rodriguez B."/>
            <person name="Murad R."/>
            <person name="Mortazavi A."/>
        </authorList>
    </citation>
    <scope>NUCLEOTIDE SEQUENCE [LARGE SCALE GENOMIC DNA]</scope>
    <source>
        <strain evidence="1 2">ALL</strain>
    </source>
</reference>
<keyword evidence="2" id="KW-1185">Reference proteome</keyword>
<gene>
    <name evidence="1" type="ORF">L596_014253</name>
</gene>
<sequence>MPDFGQRSIPFVFQQSSFASSFTSILFSRSLIPLIPPFPILSPFQPSSSLSARGVAACLLTNDHFVLIIYSFASSDLRPKHFFKNVLN</sequence>
<protein>
    <submittedName>
        <fullName evidence="1">Uncharacterized protein</fullName>
    </submittedName>
</protein>
<reference evidence="1 2" key="1">
    <citation type="journal article" date="2015" name="Genome Biol.">
        <title>Comparative genomics of Steinernema reveals deeply conserved gene regulatory networks.</title>
        <authorList>
            <person name="Dillman A.R."/>
            <person name="Macchietto M."/>
            <person name="Porter C.F."/>
            <person name="Rogers A."/>
            <person name="Williams B."/>
            <person name="Antoshechkin I."/>
            <person name="Lee M.M."/>
            <person name="Goodwin Z."/>
            <person name="Lu X."/>
            <person name="Lewis E.E."/>
            <person name="Goodrich-Blair H."/>
            <person name="Stock S.P."/>
            <person name="Adams B.J."/>
            <person name="Sternberg P.W."/>
            <person name="Mortazavi A."/>
        </authorList>
    </citation>
    <scope>NUCLEOTIDE SEQUENCE [LARGE SCALE GENOMIC DNA]</scope>
    <source>
        <strain evidence="1 2">ALL</strain>
    </source>
</reference>
<evidence type="ECO:0000313" key="2">
    <source>
        <dbReference type="Proteomes" id="UP000298663"/>
    </source>
</evidence>
<dbReference type="Proteomes" id="UP000298663">
    <property type="component" value="Unassembled WGS sequence"/>
</dbReference>
<organism evidence="1 2">
    <name type="scientific">Steinernema carpocapsae</name>
    <name type="common">Entomopathogenic nematode</name>
    <dbReference type="NCBI Taxonomy" id="34508"/>
    <lineage>
        <taxon>Eukaryota</taxon>
        <taxon>Metazoa</taxon>
        <taxon>Ecdysozoa</taxon>
        <taxon>Nematoda</taxon>
        <taxon>Chromadorea</taxon>
        <taxon>Rhabditida</taxon>
        <taxon>Tylenchina</taxon>
        <taxon>Panagrolaimomorpha</taxon>
        <taxon>Strongyloidoidea</taxon>
        <taxon>Steinernematidae</taxon>
        <taxon>Steinernema</taxon>
    </lineage>
</organism>
<proteinExistence type="predicted"/>
<dbReference type="AlphaFoldDB" id="A0A4U5NBK5"/>
<dbReference type="EMBL" id="AZBU02000004">
    <property type="protein sequence ID" value="TKR80128.1"/>
    <property type="molecule type" value="Genomic_DNA"/>
</dbReference>
<comment type="caution">
    <text evidence="1">The sequence shown here is derived from an EMBL/GenBank/DDBJ whole genome shotgun (WGS) entry which is preliminary data.</text>
</comment>